<dbReference type="InterPro" id="IPR036249">
    <property type="entry name" value="Thioredoxin-like_sf"/>
</dbReference>
<dbReference type="SUPFAM" id="SSF52833">
    <property type="entry name" value="Thioredoxin-like"/>
    <property type="match status" value="1"/>
</dbReference>
<dbReference type="InterPro" id="IPR051924">
    <property type="entry name" value="GST_Kappa/NadH"/>
</dbReference>
<dbReference type="PANTHER" id="PTHR42943">
    <property type="entry name" value="GLUTATHIONE S-TRANSFERASE KAPPA"/>
    <property type="match status" value="1"/>
</dbReference>
<comment type="caution">
    <text evidence="2">The sequence shown here is derived from an EMBL/GenBank/DDBJ whole genome shotgun (WGS) entry which is preliminary data.</text>
</comment>
<dbReference type="EMBL" id="JANIBC010000001">
    <property type="protein sequence ID" value="MCQ8183765.1"/>
    <property type="molecule type" value="Genomic_DNA"/>
</dbReference>
<proteinExistence type="predicted"/>
<evidence type="ECO:0000313" key="2">
    <source>
        <dbReference type="EMBL" id="MCQ8183765.1"/>
    </source>
</evidence>
<feature type="domain" description="DSBA-like thioredoxin" evidence="1">
    <location>
        <begin position="4"/>
        <end position="188"/>
    </location>
</feature>
<dbReference type="RefSeq" id="WP_256617569.1">
    <property type="nucleotide sequence ID" value="NZ_JANIBC010000001.1"/>
</dbReference>
<gene>
    <name evidence="2" type="ORF">NOG11_00025</name>
</gene>
<sequence>MAELRVYFHFRSPYSRIGLHHIARAGLEKKHALSLHVFTAPAGGAAFLNPTDSKPKLRYIMEDAPRMTMRAGLPIMPPLRPEPDYGAAIAAFHVAREYGAGLPFALAVSDARWGKAEDIADPDVLQTCAAQAGLPSGADLTAAPAGAMAADEAAVEQDGAFGVPFAVLDEGGSKQKFWGQDRFELLVELAG</sequence>
<dbReference type="AlphaFoldDB" id="A0A9X2RG52"/>
<dbReference type="InterPro" id="IPR001853">
    <property type="entry name" value="DSBA-like_thioredoxin_dom"/>
</dbReference>
<accession>A0A9X2RG52</accession>
<organism evidence="2 3">
    <name type="scientific">Parvularcula maris</name>
    <dbReference type="NCBI Taxonomy" id="2965077"/>
    <lineage>
        <taxon>Bacteria</taxon>
        <taxon>Pseudomonadati</taxon>
        <taxon>Pseudomonadota</taxon>
        <taxon>Alphaproteobacteria</taxon>
        <taxon>Parvularculales</taxon>
        <taxon>Parvularculaceae</taxon>
        <taxon>Parvularcula</taxon>
    </lineage>
</organism>
<keyword evidence="3" id="KW-1185">Reference proteome</keyword>
<protein>
    <submittedName>
        <fullName evidence="2">DsbA family protein</fullName>
    </submittedName>
</protein>
<dbReference type="Gene3D" id="3.40.30.10">
    <property type="entry name" value="Glutaredoxin"/>
    <property type="match status" value="1"/>
</dbReference>
<evidence type="ECO:0000313" key="3">
    <source>
        <dbReference type="Proteomes" id="UP001142610"/>
    </source>
</evidence>
<reference evidence="2" key="1">
    <citation type="submission" date="2022-07" db="EMBL/GenBank/DDBJ databases">
        <title>Parvularcula maris sp. nov., an algicidal bacterium isolated from seawater.</title>
        <authorList>
            <person name="Li F."/>
        </authorList>
    </citation>
    <scope>NUCLEOTIDE SEQUENCE</scope>
    <source>
        <strain evidence="2">BGMRC 0090</strain>
    </source>
</reference>
<dbReference type="PANTHER" id="PTHR42943:SF2">
    <property type="entry name" value="GLUTATHIONE S-TRANSFERASE KAPPA 1"/>
    <property type="match status" value="1"/>
</dbReference>
<dbReference type="GO" id="GO:0016491">
    <property type="term" value="F:oxidoreductase activity"/>
    <property type="evidence" value="ECO:0007669"/>
    <property type="project" value="InterPro"/>
</dbReference>
<dbReference type="Proteomes" id="UP001142610">
    <property type="component" value="Unassembled WGS sequence"/>
</dbReference>
<name>A0A9X2RG52_9PROT</name>
<dbReference type="Pfam" id="PF01323">
    <property type="entry name" value="DSBA"/>
    <property type="match status" value="1"/>
</dbReference>
<evidence type="ECO:0000259" key="1">
    <source>
        <dbReference type="Pfam" id="PF01323"/>
    </source>
</evidence>